<dbReference type="OrthoDB" id="5489421at2"/>
<evidence type="ECO:0000256" key="2">
    <source>
        <dbReference type="ARBA" id="ARBA00022691"/>
    </source>
</evidence>
<keyword evidence="1 4" id="KW-0489">Methyltransferase</keyword>
<evidence type="ECO:0000256" key="1">
    <source>
        <dbReference type="ARBA" id="ARBA00022603"/>
    </source>
</evidence>
<dbReference type="InterPro" id="IPR007848">
    <property type="entry name" value="Small_mtfrase_dom"/>
</dbReference>
<organism evidence="4 5">
    <name type="scientific">Desulfoplanes formicivorans</name>
    <dbReference type="NCBI Taxonomy" id="1592317"/>
    <lineage>
        <taxon>Bacteria</taxon>
        <taxon>Pseudomonadati</taxon>
        <taxon>Thermodesulfobacteriota</taxon>
        <taxon>Desulfovibrionia</taxon>
        <taxon>Desulfovibrionales</taxon>
        <taxon>Desulfoplanaceae</taxon>
        <taxon>Desulfoplanes</taxon>
    </lineage>
</organism>
<evidence type="ECO:0000313" key="5">
    <source>
        <dbReference type="Proteomes" id="UP000095200"/>
    </source>
</evidence>
<keyword evidence="4" id="KW-0808">Transferase</keyword>
<dbReference type="GO" id="GO:0003676">
    <property type="term" value="F:nucleic acid binding"/>
    <property type="evidence" value="ECO:0007669"/>
    <property type="project" value="InterPro"/>
</dbReference>
<dbReference type="GO" id="GO:0008757">
    <property type="term" value="F:S-adenosylmethionine-dependent methyltransferase activity"/>
    <property type="evidence" value="ECO:0007669"/>
    <property type="project" value="UniProtKB-ARBA"/>
</dbReference>
<dbReference type="RefSeq" id="WP_069857240.1">
    <property type="nucleotide sequence ID" value="NZ_BDFE01000007.1"/>
</dbReference>
<dbReference type="AlphaFoldDB" id="A0A194AC52"/>
<dbReference type="PANTHER" id="PTHR47739:SF1">
    <property type="entry name" value="TRNA1(VAL) (ADENINE(37)-N6)-METHYLTRANSFERASE"/>
    <property type="match status" value="1"/>
</dbReference>
<dbReference type="GO" id="GO:0032259">
    <property type="term" value="P:methylation"/>
    <property type="evidence" value="ECO:0007669"/>
    <property type="project" value="UniProtKB-KW"/>
</dbReference>
<dbReference type="InterPro" id="IPR050210">
    <property type="entry name" value="tRNA_Adenine-N(6)_MTase"/>
</dbReference>
<evidence type="ECO:0000313" key="4">
    <source>
        <dbReference type="EMBL" id="GAU07727.1"/>
    </source>
</evidence>
<keyword evidence="2" id="KW-0949">S-adenosyl-L-methionine</keyword>
<dbReference type="SUPFAM" id="SSF53335">
    <property type="entry name" value="S-adenosyl-L-methionine-dependent methyltransferases"/>
    <property type="match status" value="1"/>
</dbReference>
<dbReference type="Gene3D" id="3.40.50.150">
    <property type="entry name" value="Vaccinia Virus protein VP39"/>
    <property type="match status" value="1"/>
</dbReference>
<dbReference type="STRING" id="1592317.DPF_0424"/>
<dbReference type="InterPro" id="IPR029063">
    <property type="entry name" value="SAM-dependent_MTases_sf"/>
</dbReference>
<feature type="domain" description="Methyltransferase small" evidence="3">
    <location>
        <begin position="29"/>
        <end position="128"/>
    </location>
</feature>
<name>A0A194AC52_9BACT</name>
<dbReference type="InterPro" id="IPR002052">
    <property type="entry name" value="DNA_methylase_N6_adenine_CS"/>
</dbReference>
<dbReference type="Proteomes" id="UP000095200">
    <property type="component" value="Unassembled WGS sequence"/>
</dbReference>
<proteinExistence type="predicted"/>
<gene>
    <name evidence="4" type="ORF">DPF_0424</name>
</gene>
<reference evidence="5" key="1">
    <citation type="submission" date="2016-06" db="EMBL/GenBank/DDBJ databases">
        <title>Draft genome sequence of Desulfoplanes formicivorans strain Pf12B.</title>
        <authorList>
            <person name="Watanabe M."/>
            <person name="Kojima H."/>
            <person name="Fukui M."/>
        </authorList>
    </citation>
    <scope>NUCLEOTIDE SEQUENCE [LARGE SCALE GENOMIC DNA]</scope>
    <source>
        <strain evidence="5">Pf12B</strain>
    </source>
</reference>
<comment type="caution">
    <text evidence="4">The sequence shown here is derived from an EMBL/GenBank/DDBJ whole genome shotgun (WGS) entry which is preliminary data.</text>
</comment>
<evidence type="ECO:0000259" key="3">
    <source>
        <dbReference type="Pfam" id="PF05175"/>
    </source>
</evidence>
<dbReference type="Pfam" id="PF05175">
    <property type="entry name" value="MTS"/>
    <property type="match status" value="1"/>
</dbReference>
<sequence>MTISIEQARNLFPRGLVQPPQGFRFAVDALLASCFARIRKNDRVLDLGTGCGVIGLGLLLHHDLPSVQVVGLDRDPDMVGSARINVAAMGLGERMDIVQGDVREAPRFLRPEWADVVVCNPPYRVTGRGKTCPQDSRTHARFQVSATLDDFLAASACALKNRGRIYLVFLAEGLDVLLGTMRTCRLMPKRVMPVHGRQGAPARLVLVEGRKNGGPGMVLTNPLFLYETGENRNRITPEALGFCPFLACNTGL</sequence>
<dbReference type="CDD" id="cd02440">
    <property type="entry name" value="AdoMet_MTases"/>
    <property type="match status" value="1"/>
</dbReference>
<dbReference type="PANTHER" id="PTHR47739">
    <property type="entry name" value="TRNA1(VAL) (ADENINE(37)-N6)-METHYLTRANSFERASE"/>
    <property type="match status" value="1"/>
</dbReference>
<accession>A0A194AC52</accession>
<dbReference type="EMBL" id="BDFE01000007">
    <property type="protein sequence ID" value="GAU07727.1"/>
    <property type="molecule type" value="Genomic_DNA"/>
</dbReference>
<dbReference type="PROSITE" id="PS00092">
    <property type="entry name" value="N6_MTASE"/>
    <property type="match status" value="1"/>
</dbReference>
<protein>
    <submittedName>
        <fullName evidence="4">Methyltransferase type 11</fullName>
    </submittedName>
</protein>
<dbReference type="GO" id="GO:0008170">
    <property type="term" value="F:N-methyltransferase activity"/>
    <property type="evidence" value="ECO:0007669"/>
    <property type="project" value="UniProtKB-ARBA"/>
</dbReference>
<keyword evidence="5" id="KW-1185">Reference proteome</keyword>